<dbReference type="GO" id="GO:0016616">
    <property type="term" value="F:oxidoreductase activity, acting on the CH-OH group of donors, NAD or NADP as acceptor"/>
    <property type="evidence" value="ECO:0007669"/>
    <property type="project" value="TreeGrafter"/>
</dbReference>
<dbReference type="PANTHER" id="PTHR42760">
    <property type="entry name" value="SHORT-CHAIN DEHYDROGENASES/REDUCTASES FAMILY MEMBER"/>
    <property type="match status" value="1"/>
</dbReference>
<dbReference type="FunFam" id="3.40.50.720:FF:000084">
    <property type="entry name" value="Short-chain dehydrogenase reductase"/>
    <property type="match status" value="1"/>
</dbReference>
<organism evidence="2">
    <name type="scientific">freshwater metagenome</name>
    <dbReference type="NCBI Taxonomy" id="449393"/>
    <lineage>
        <taxon>unclassified sequences</taxon>
        <taxon>metagenomes</taxon>
        <taxon>ecological metagenomes</taxon>
    </lineage>
</organism>
<dbReference type="PRINTS" id="PR00080">
    <property type="entry name" value="SDRFAMILY"/>
</dbReference>
<dbReference type="PRINTS" id="PR00081">
    <property type="entry name" value="GDHRDH"/>
</dbReference>
<reference evidence="2" key="1">
    <citation type="submission" date="2020-05" db="EMBL/GenBank/DDBJ databases">
        <authorList>
            <person name="Chiriac C."/>
            <person name="Salcher M."/>
            <person name="Ghai R."/>
            <person name="Kavagutti S V."/>
        </authorList>
    </citation>
    <scope>NUCLEOTIDE SEQUENCE</scope>
</reference>
<proteinExistence type="inferred from homology"/>
<sequence>MTKIDQPVAVITGAARNLGAATAKKLAETGFAVAINYFADSEAKDAQQLAESISQSGAAIAIQGDVSKQESVKQLFAEVVSRLGSPSVLVNNAATAVAGSPNWLEITPEEWDRVLATNLKGMFLTSREFHSTCTKSGNRSIINISSIRALIGMAGNIHYTSAKAGVLGFTRVLARELGEENIRVNSIIPGAIQTPDESAYGDQAELDRKMIANQALKYRGQPSAVADLVAFLATPASSFITGQSIMVDGGWEML</sequence>
<dbReference type="Pfam" id="PF13561">
    <property type="entry name" value="adh_short_C2"/>
    <property type="match status" value="1"/>
</dbReference>
<dbReference type="Gene3D" id="3.40.50.720">
    <property type="entry name" value="NAD(P)-binding Rossmann-like Domain"/>
    <property type="match status" value="1"/>
</dbReference>
<evidence type="ECO:0000256" key="1">
    <source>
        <dbReference type="ARBA" id="ARBA00006484"/>
    </source>
</evidence>
<evidence type="ECO:0000313" key="2">
    <source>
        <dbReference type="EMBL" id="CAB4999116.1"/>
    </source>
</evidence>
<dbReference type="InterPro" id="IPR020904">
    <property type="entry name" value="Sc_DH/Rdtase_CS"/>
</dbReference>
<dbReference type="EMBL" id="CAFBPB010000026">
    <property type="protein sequence ID" value="CAB4999116.1"/>
    <property type="molecule type" value="Genomic_DNA"/>
</dbReference>
<gene>
    <name evidence="2" type="ORF">UFOPK4049_00318</name>
</gene>
<dbReference type="PROSITE" id="PS00061">
    <property type="entry name" value="ADH_SHORT"/>
    <property type="match status" value="1"/>
</dbReference>
<protein>
    <submittedName>
        <fullName evidence="2">Unannotated protein</fullName>
    </submittedName>
</protein>
<dbReference type="CDD" id="cd05233">
    <property type="entry name" value="SDR_c"/>
    <property type="match status" value="1"/>
</dbReference>
<dbReference type="InterPro" id="IPR036291">
    <property type="entry name" value="NAD(P)-bd_dom_sf"/>
</dbReference>
<accession>A0A6J7P0Y0</accession>
<name>A0A6J7P0Y0_9ZZZZ</name>
<comment type="similarity">
    <text evidence="1">Belongs to the short-chain dehydrogenases/reductases (SDR) family.</text>
</comment>
<dbReference type="AlphaFoldDB" id="A0A6J7P0Y0"/>
<dbReference type="InterPro" id="IPR002347">
    <property type="entry name" value="SDR_fam"/>
</dbReference>
<dbReference type="SUPFAM" id="SSF51735">
    <property type="entry name" value="NAD(P)-binding Rossmann-fold domains"/>
    <property type="match status" value="1"/>
</dbReference>